<dbReference type="EMBL" id="KN833009">
    <property type="protein sequence ID" value="KIM79453.1"/>
    <property type="molecule type" value="Genomic_DNA"/>
</dbReference>
<keyword evidence="2" id="KW-1185">Reference proteome</keyword>
<reference evidence="2" key="2">
    <citation type="submission" date="2015-01" db="EMBL/GenBank/DDBJ databases">
        <title>Evolutionary Origins and Diversification of the Mycorrhizal Mutualists.</title>
        <authorList>
            <consortium name="DOE Joint Genome Institute"/>
            <consortium name="Mycorrhizal Genomics Consortium"/>
            <person name="Kohler A."/>
            <person name="Kuo A."/>
            <person name="Nagy L.G."/>
            <person name="Floudas D."/>
            <person name="Copeland A."/>
            <person name="Barry K.W."/>
            <person name="Cichocki N."/>
            <person name="Veneault-Fourrey C."/>
            <person name="LaButti K."/>
            <person name="Lindquist E.A."/>
            <person name="Lipzen A."/>
            <person name="Lundell T."/>
            <person name="Morin E."/>
            <person name="Murat C."/>
            <person name="Riley R."/>
            <person name="Ohm R."/>
            <person name="Sun H."/>
            <person name="Tunlid A."/>
            <person name="Henrissat B."/>
            <person name="Grigoriev I.V."/>
            <person name="Hibbett D.S."/>
            <person name="Martin F."/>
        </authorList>
    </citation>
    <scope>NUCLEOTIDE SEQUENCE [LARGE SCALE GENOMIC DNA]</scope>
    <source>
        <strain evidence="2">F 1598</strain>
    </source>
</reference>
<protein>
    <submittedName>
        <fullName evidence="1">Uncharacterized protein</fullName>
    </submittedName>
</protein>
<proteinExistence type="predicted"/>
<evidence type="ECO:0000313" key="2">
    <source>
        <dbReference type="Proteomes" id="UP000054166"/>
    </source>
</evidence>
<sequence>MRQANQSIEDAQLRTALENMRYKACTPSDIAFLRTRIAGRGPNDPKLAQKRFRNVSIITARNAQRDKINELGCERFAIENGQTLHSFYSIDRWRNPDTKRQRGGRPKKTLIDPVRKSNVIAPHLQRILRDQPPASSNKHVAGKLTLCVGLPVMLKHNDATECCITKGAEATVVSWQTAKGPEGQTVLDTLFVKLRDPPKTVKIDGLPENVVPITRHTTATMCTLPNDDEISLSRDQVLVLPNFAMTDYSSQGRTRMNNVVDLNSCYTHQSYYTCLSRSASAGGTIIVQGFDPKVITGGASGYLRQEFRELELLDEITRLRFENALPESITGNRRNVIIRQFQEWKGTDYVPHDVHHSIRWNKQDPLEMLNVVTDTPWQLVKNNKYGKNQRSTLTSKSNITGFVAANGSVPVGHTQKRKLDHDDTDKIPRKMIKMSEDILDDLQGPKGFIWDGENYSCAYDSLLTILLSIWSQDCVKWKGDFKDMNKIMNVLATGFHHAKLNRGSLESARNKIRHLLHQRMPGLFPYGLVGTAVNELAKQLLRSDNVIASAWQQCIECENESNLHNDLQTCVIQCDYDRDCTTSVCLQKRFRERHPRRRCAQCDGEIDNIMRFDVLPKILVLAMSDASVRVSKKISFHDDGSVVVFGLKGIVYFGDFHYTARVCTGGSVWFHDGMVTGRGCTYEKKLSEFTDAELSTCNGKTTSLVIYAQ</sequence>
<dbReference type="HOGENOM" id="CLU_029136_0_0_1"/>
<feature type="non-terminal residue" evidence="1">
    <location>
        <position position="709"/>
    </location>
</feature>
<dbReference type="InterPro" id="IPR027417">
    <property type="entry name" value="P-loop_NTPase"/>
</dbReference>
<dbReference type="OrthoDB" id="3247165at2759"/>
<dbReference type="SUPFAM" id="SSF52540">
    <property type="entry name" value="P-loop containing nucleoside triphosphate hydrolases"/>
    <property type="match status" value="1"/>
</dbReference>
<dbReference type="InParanoid" id="A0A0C3AZM8"/>
<dbReference type="Proteomes" id="UP000054166">
    <property type="component" value="Unassembled WGS sequence"/>
</dbReference>
<organism evidence="1 2">
    <name type="scientific">Piloderma croceum (strain F 1598)</name>
    <dbReference type="NCBI Taxonomy" id="765440"/>
    <lineage>
        <taxon>Eukaryota</taxon>
        <taxon>Fungi</taxon>
        <taxon>Dikarya</taxon>
        <taxon>Basidiomycota</taxon>
        <taxon>Agaricomycotina</taxon>
        <taxon>Agaricomycetes</taxon>
        <taxon>Agaricomycetidae</taxon>
        <taxon>Atheliales</taxon>
        <taxon>Atheliaceae</taxon>
        <taxon>Piloderma</taxon>
    </lineage>
</organism>
<reference evidence="1 2" key="1">
    <citation type="submission" date="2014-04" db="EMBL/GenBank/DDBJ databases">
        <authorList>
            <consortium name="DOE Joint Genome Institute"/>
            <person name="Kuo A."/>
            <person name="Tarkka M."/>
            <person name="Buscot F."/>
            <person name="Kohler A."/>
            <person name="Nagy L.G."/>
            <person name="Floudas D."/>
            <person name="Copeland A."/>
            <person name="Barry K.W."/>
            <person name="Cichocki N."/>
            <person name="Veneault-Fourrey C."/>
            <person name="LaButti K."/>
            <person name="Lindquist E.A."/>
            <person name="Lipzen A."/>
            <person name="Lundell T."/>
            <person name="Morin E."/>
            <person name="Murat C."/>
            <person name="Sun H."/>
            <person name="Tunlid A."/>
            <person name="Henrissat B."/>
            <person name="Grigoriev I.V."/>
            <person name="Hibbett D.S."/>
            <person name="Martin F."/>
            <person name="Nordberg H.P."/>
            <person name="Cantor M.N."/>
            <person name="Hua S.X."/>
        </authorList>
    </citation>
    <scope>NUCLEOTIDE SEQUENCE [LARGE SCALE GENOMIC DNA]</scope>
    <source>
        <strain evidence="1 2">F 1598</strain>
    </source>
</reference>
<dbReference type="STRING" id="765440.A0A0C3AZM8"/>
<dbReference type="AlphaFoldDB" id="A0A0C3AZM8"/>
<accession>A0A0C3AZM8</accession>
<name>A0A0C3AZM8_PILCF</name>
<evidence type="ECO:0000313" key="1">
    <source>
        <dbReference type="EMBL" id="KIM79453.1"/>
    </source>
</evidence>
<gene>
    <name evidence="1" type="ORF">PILCRDRAFT_35638</name>
</gene>